<name>A0A2P6PJ98_ROSCH</name>
<keyword evidence="1" id="KW-0812">Transmembrane</keyword>
<dbReference type="Proteomes" id="UP000238479">
    <property type="component" value="Chromosome 6"/>
</dbReference>
<evidence type="ECO:0000313" key="3">
    <source>
        <dbReference type="Proteomes" id="UP000238479"/>
    </source>
</evidence>
<keyword evidence="1" id="KW-0472">Membrane</keyword>
<comment type="caution">
    <text evidence="2">The sequence shown here is derived from an EMBL/GenBank/DDBJ whole genome shotgun (WGS) entry which is preliminary data.</text>
</comment>
<evidence type="ECO:0000256" key="1">
    <source>
        <dbReference type="SAM" id="Phobius"/>
    </source>
</evidence>
<evidence type="ECO:0000313" key="2">
    <source>
        <dbReference type="EMBL" id="PRQ22007.1"/>
    </source>
</evidence>
<feature type="transmembrane region" description="Helical" evidence="1">
    <location>
        <begin position="12"/>
        <end position="33"/>
    </location>
</feature>
<reference evidence="2 3" key="1">
    <citation type="journal article" date="2018" name="Nat. Genet.">
        <title>The Rosa genome provides new insights in the design of modern roses.</title>
        <authorList>
            <person name="Bendahmane M."/>
        </authorList>
    </citation>
    <scope>NUCLEOTIDE SEQUENCE [LARGE SCALE GENOMIC DNA]</scope>
    <source>
        <strain evidence="3">cv. Old Blush</strain>
    </source>
</reference>
<dbReference type="Gramene" id="PRQ22007">
    <property type="protein sequence ID" value="PRQ22007"/>
    <property type="gene ID" value="RchiOBHm_Chr6g0245561"/>
</dbReference>
<dbReference type="AlphaFoldDB" id="A0A2P6PJ98"/>
<accession>A0A2P6PJ98</accession>
<keyword evidence="1" id="KW-1133">Transmembrane helix</keyword>
<organism evidence="2 3">
    <name type="scientific">Rosa chinensis</name>
    <name type="common">China rose</name>
    <dbReference type="NCBI Taxonomy" id="74649"/>
    <lineage>
        <taxon>Eukaryota</taxon>
        <taxon>Viridiplantae</taxon>
        <taxon>Streptophyta</taxon>
        <taxon>Embryophyta</taxon>
        <taxon>Tracheophyta</taxon>
        <taxon>Spermatophyta</taxon>
        <taxon>Magnoliopsida</taxon>
        <taxon>eudicotyledons</taxon>
        <taxon>Gunneridae</taxon>
        <taxon>Pentapetalae</taxon>
        <taxon>rosids</taxon>
        <taxon>fabids</taxon>
        <taxon>Rosales</taxon>
        <taxon>Rosaceae</taxon>
        <taxon>Rosoideae</taxon>
        <taxon>Rosoideae incertae sedis</taxon>
        <taxon>Rosa</taxon>
    </lineage>
</organism>
<proteinExistence type="predicted"/>
<keyword evidence="3" id="KW-1185">Reference proteome</keyword>
<feature type="transmembrane region" description="Helical" evidence="1">
    <location>
        <begin position="45"/>
        <end position="63"/>
    </location>
</feature>
<gene>
    <name evidence="2" type="ORF">RchiOBHm_Chr6g0245561</name>
</gene>
<sequence>MGHHCYRTEAPSSYPVLVFLAVTVVLLLLSTLISSFEVEAPKFEINFGLIAAPLLLLAVVHSLSSM</sequence>
<protein>
    <recommendedName>
        <fullName evidence="4">Transmembrane protein</fullName>
    </recommendedName>
</protein>
<evidence type="ECO:0008006" key="4">
    <source>
        <dbReference type="Google" id="ProtNLM"/>
    </source>
</evidence>
<dbReference type="EMBL" id="PDCK01000044">
    <property type="protein sequence ID" value="PRQ22007.1"/>
    <property type="molecule type" value="Genomic_DNA"/>
</dbReference>